<protein>
    <submittedName>
        <fullName evidence="3">Uncharacterized protein LOC108631809</fullName>
    </submittedName>
</protein>
<feature type="region of interest" description="Disordered" evidence="1">
    <location>
        <begin position="32"/>
        <end position="60"/>
    </location>
</feature>
<dbReference type="KEGG" id="ccal:108631809"/>
<evidence type="ECO:0000313" key="3">
    <source>
        <dbReference type="RefSeq" id="XP_017891463.1"/>
    </source>
</evidence>
<organism evidence="2 3">
    <name type="scientific">Ceratina calcarata</name>
    <dbReference type="NCBI Taxonomy" id="156304"/>
    <lineage>
        <taxon>Eukaryota</taxon>
        <taxon>Metazoa</taxon>
        <taxon>Ecdysozoa</taxon>
        <taxon>Arthropoda</taxon>
        <taxon>Hexapoda</taxon>
        <taxon>Insecta</taxon>
        <taxon>Pterygota</taxon>
        <taxon>Neoptera</taxon>
        <taxon>Endopterygota</taxon>
        <taxon>Hymenoptera</taxon>
        <taxon>Apocrita</taxon>
        <taxon>Aculeata</taxon>
        <taxon>Apoidea</taxon>
        <taxon>Anthophila</taxon>
        <taxon>Apidae</taxon>
        <taxon>Ceratina</taxon>
        <taxon>Zadontomerus</taxon>
    </lineage>
</organism>
<feature type="compositionally biased region" description="Basic and acidic residues" evidence="1">
    <location>
        <begin position="32"/>
        <end position="51"/>
    </location>
</feature>
<dbReference type="GeneID" id="108631809"/>
<evidence type="ECO:0000313" key="2">
    <source>
        <dbReference type="Proteomes" id="UP000694925"/>
    </source>
</evidence>
<reference evidence="3" key="1">
    <citation type="submission" date="2025-08" db="UniProtKB">
        <authorList>
            <consortium name="RefSeq"/>
        </authorList>
    </citation>
    <scope>IDENTIFICATION</scope>
    <source>
        <tissue evidence="3">Whole body</tissue>
    </source>
</reference>
<dbReference type="AlphaFoldDB" id="A0AAJ7NEK2"/>
<sequence>MKELPRKLPLPALTDRLATTSLPIMGSGLWRDRSEFSDSRDPRPLSRDKEMQGTSKSRSFALPGNISCCSPKLPNARTEDWTNTATTRVASEGTAPNIVATIHLRPLPLWIVARSSYTFRSLHAQEG</sequence>
<accession>A0AAJ7NEK2</accession>
<proteinExistence type="predicted"/>
<name>A0AAJ7NEK2_9HYME</name>
<dbReference type="Proteomes" id="UP000694925">
    <property type="component" value="Unplaced"/>
</dbReference>
<dbReference type="RefSeq" id="XP_017891463.1">
    <property type="nucleotide sequence ID" value="XM_018035974.2"/>
</dbReference>
<keyword evidence="2" id="KW-1185">Reference proteome</keyword>
<evidence type="ECO:0000256" key="1">
    <source>
        <dbReference type="SAM" id="MobiDB-lite"/>
    </source>
</evidence>
<gene>
    <name evidence="3" type="primary">LOC108631809</name>
</gene>